<evidence type="ECO:0000256" key="3">
    <source>
        <dbReference type="ARBA" id="ARBA00022729"/>
    </source>
</evidence>
<feature type="chain" id="PRO_5009027776" description="Lysophospholipase" evidence="9">
    <location>
        <begin position="20"/>
        <end position="664"/>
    </location>
</feature>
<dbReference type="GO" id="GO:0005829">
    <property type="term" value="C:cytosol"/>
    <property type="evidence" value="ECO:0007669"/>
    <property type="project" value="TreeGrafter"/>
</dbReference>
<keyword evidence="5 8" id="KW-0442">Lipid degradation</keyword>
<dbReference type="InterPro" id="IPR016035">
    <property type="entry name" value="Acyl_Trfase/lysoPLipase"/>
</dbReference>
<keyword evidence="3 9" id="KW-0732">Signal</keyword>
<comment type="catalytic activity">
    <reaction evidence="9">
        <text>a 1-acyl-sn-glycero-3-phosphocholine + H2O = sn-glycerol 3-phosphocholine + a fatty acid + H(+)</text>
        <dbReference type="Rhea" id="RHEA:15177"/>
        <dbReference type="ChEBI" id="CHEBI:15377"/>
        <dbReference type="ChEBI" id="CHEBI:15378"/>
        <dbReference type="ChEBI" id="CHEBI:16870"/>
        <dbReference type="ChEBI" id="CHEBI:28868"/>
        <dbReference type="ChEBI" id="CHEBI:58168"/>
        <dbReference type="EC" id="3.1.1.5"/>
    </reaction>
</comment>
<evidence type="ECO:0000313" key="11">
    <source>
        <dbReference type="EMBL" id="ODV91276.1"/>
    </source>
</evidence>
<accession>A0A1E4THP7</accession>
<evidence type="ECO:0000256" key="1">
    <source>
        <dbReference type="ARBA" id="ARBA00008780"/>
    </source>
</evidence>
<keyword evidence="12" id="KW-1185">Reference proteome</keyword>
<organism evidence="11 12">
    <name type="scientific">Tortispora caseinolytica NRRL Y-17796</name>
    <dbReference type="NCBI Taxonomy" id="767744"/>
    <lineage>
        <taxon>Eukaryota</taxon>
        <taxon>Fungi</taxon>
        <taxon>Dikarya</taxon>
        <taxon>Ascomycota</taxon>
        <taxon>Saccharomycotina</taxon>
        <taxon>Trigonopsidomycetes</taxon>
        <taxon>Trigonopsidales</taxon>
        <taxon>Trigonopsidaceae</taxon>
        <taxon>Tortispora</taxon>
    </lineage>
</organism>
<feature type="signal peptide" evidence="9">
    <location>
        <begin position="1"/>
        <end position="19"/>
    </location>
</feature>
<evidence type="ECO:0000256" key="4">
    <source>
        <dbReference type="ARBA" id="ARBA00022801"/>
    </source>
</evidence>
<dbReference type="GO" id="GO:0004623">
    <property type="term" value="F:phospholipase A2 activity"/>
    <property type="evidence" value="ECO:0007669"/>
    <property type="project" value="TreeGrafter"/>
</dbReference>
<dbReference type="PANTHER" id="PTHR10728">
    <property type="entry name" value="CYTOSOLIC PHOSPHOLIPASE A2"/>
    <property type="match status" value="1"/>
</dbReference>
<dbReference type="OrthoDB" id="4084751at2759"/>
<evidence type="ECO:0000259" key="10">
    <source>
        <dbReference type="PROSITE" id="PS51210"/>
    </source>
</evidence>
<dbReference type="GO" id="GO:0004622">
    <property type="term" value="F:phosphatidylcholine lysophospholipase activity"/>
    <property type="evidence" value="ECO:0007669"/>
    <property type="project" value="UniProtKB-EC"/>
</dbReference>
<dbReference type="Proteomes" id="UP000095023">
    <property type="component" value="Unassembled WGS sequence"/>
</dbReference>
<dbReference type="Pfam" id="PF01735">
    <property type="entry name" value="PLA2_B"/>
    <property type="match status" value="1"/>
</dbReference>
<evidence type="ECO:0000313" key="12">
    <source>
        <dbReference type="Proteomes" id="UP000095023"/>
    </source>
</evidence>
<dbReference type="InterPro" id="IPR002642">
    <property type="entry name" value="LysoPLipase_cat_dom"/>
</dbReference>
<name>A0A1E4THP7_9ASCO</name>
<comment type="similarity">
    <text evidence="1 9">Belongs to the lysophospholipase family.</text>
</comment>
<dbReference type="GO" id="GO:0046475">
    <property type="term" value="P:glycerophospholipid catabolic process"/>
    <property type="evidence" value="ECO:0007669"/>
    <property type="project" value="TreeGrafter"/>
</dbReference>
<evidence type="ECO:0000256" key="7">
    <source>
        <dbReference type="ARBA" id="ARBA00023180"/>
    </source>
</evidence>
<keyword evidence="6 8" id="KW-0443">Lipid metabolism</keyword>
<proteinExistence type="inferred from homology"/>
<dbReference type="PROSITE" id="PS51210">
    <property type="entry name" value="PLA2C"/>
    <property type="match status" value="1"/>
</dbReference>
<dbReference type="EMBL" id="KV453842">
    <property type="protein sequence ID" value="ODV91276.1"/>
    <property type="molecule type" value="Genomic_DNA"/>
</dbReference>
<dbReference type="PANTHER" id="PTHR10728:SF33">
    <property type="entry name" value="LYSOPHOSPHOLIPASE 1-RELATED"/>
    <property type="match status" value="1"/>
</dbReference>
<dbReference type="EC" id="3.1.1.5" evidence="2 9"/>
<evidence type="ECO:0000256" key="9">
    <source>
        <dbReference type="RuleBase" id="RU362103"/>
    </source>
</evidence>
<reference evidence="12" key="1">
    <citation type="submission" date="2016-02" db="EMBL/GenBank/DDBJ databases">
        <title>Comparative genomics of biotechnologically important yeasts.</title>
        <authorList>
            <consortium name="DOE Joint Genome Institute"/>
            <person name="Riley R."/>
            <person name="Haridas S."/>
            <person name="Wolfe K.H."/>
            <person name="Lopes M.R."/>
            <person name="Hittinger C.T."/>
            <person name="Goker M."/>
            <person name="Salamov A."/>
            <person name="Wisecaver J."/>
            <person name="Long T.M."/>
            <person name="Aerts A.L."/>
            <person name="Barry K."/>
            <person name="Choi C."/>
            <person name="Clum A."/>
            <person name="Coughlan A.Y."/>
            <person name="Deshpande S."/>
            <person name="Douglass A.P."/>
            <person name="Hanson S.J."/>
            <person name="Klenk H.-P."/>
            <person name="Labutti K."/>
            <person name="Lapidus A."/>
            <person name="Lindquist E."/>
            <person name="Lipzen A."/>
            <person name="Meier-Kolthoff J.P."/>
            <person name="Ohm R.A."/>
            <person name="Otillar R.P."/>
            <person name="Pangilinan J."/>
            <person name="Peng Y."/>
            <person name="Rokas A."/>
            <person name="Rosa C.A."/>
            <person name="Scheuner C."/>
            <person name="Sibirny A.A."/>
            <person name="Slot J.C."/>
            <person name="Stielow J.B."/>
            <person name="Sun H."/>
            <person name="Kurtzman C.P."/>
            <person name="Blackwell M."/>
            <person name="Jeffries T.W."/>
            <person name="Grigoriev I.V."/>
        </authorList>
    </citation>
    <scope>NUCLEOTIDE SEQUENCE [LARGE SCALE GENOMIC DNA]</scope>
    <source>
        <strain evidence="12">NRRL Y-17796</strain>
    </source>
</reference>
<keyword evidence="4 8" id="KW-0378">Hydrolase</keyword>
<protein>
    <recommendedName>
        <fullName evidence="2 9">Lysophospholipase</fullName>
        <ecNumber evidence="2 9">3.1.1.5</ecNumber>
    </recommendedName>
</protein>
<dbReference type="AlphaFoldDB" id="A0A1E4THP7"/>
<keyword evidence="7" id="KW-0325">Glycoprotein</keyword>
<sequence>MKLTRIAVVGTALARLVLGSDETKHKITLNEYHQGVNLSTYDDVPFEVLLANALDESGINSTALLYRSSAQSAKKFFSNAKANNTLLLTSKETDLTDEDVNSIIDFIYELKEIGDNGNMADGGLERRDASGGYQPQKVTCANRNDIVQNGGDIPESEEEYVQKRLENAKEHFKAFLKESSNLQIDVDAYINAEMPRIALAFSGGGFRAMTCGAGSMVAMDARTPGAVGPNQLGGLLQSSAYVAGASGGSWLVASSFAHGYVSPLEIIKNNGWQLQNFLLAPKSGVIANVKFFYNIYKALKSKKEVAPVTVVDIWGRFLAYQLLESDSSSVDVTLNKLLESSAFTAFEAPVPFLTSTMREDVNIAFKLDSPIFSFSPFGTGTTHRLVNGYVDTKYLGSGSNQDNNQCVEGYDNLGFLMGTSANVFPAIPDYIVTLIEQIDYYFVRKVILAAFKALRVYADAIDFSKIKDNTFKGLKEYSRNFDSDSLLLADGGISGQNLPLYPLLNKKRKVDVIFAFDNTDDTSEKYPDGTTLETAYNAATYDDQVSMPTVPTVAQMNSTMLEHPIFFGCNQPDTPLIVYLPNTHFTDEANYSTLKLQYTKDELAGMMNNAYNILTQGNNTLAKSDVKWTDCARCATILRTSQHHDLKLPDTCQQCFSEYCYGGF</sequence>
<evidence type="ECO:0000256" key="6">
    <source>
        <dbReference type="ARBA" id="ARBA00023098"/>
    </source>
</evidence>
<dbReference type="Gene3D" id="3.40.1090.10">
    <property type="entry name" value="Cytosolic phospholipase A2 catalytic domain"/>
    <property type="match status" value="1"/>
</dbReference>
<feature type="domain" description="PLA2c" evidence="10">
    <location>
        <begin position="139"/>
        <end position="664"/>
    </location>
</feature>
<gene>
    <name evidence="11" type="ORF">CANCADRAFT_31967</name>
</gene>
<evidence type="ECO:0000256" key="8">
    <source>
        <dbReference type="PROSITE-ProRule" id="PRU00555"/>
    </source>
</evidence>
<evidence type="ECO:0000256" key="5">
    <source>
        <dbReference type="ARBA" id="ARBA00022963"/>
    </source>
</evidence>
<evidence type="ECO:0000256" key="2">
    <source>
        <dbReference type="ARBA" id="ARBA00013274"/>
    </source>
</evidence>
<dbReference type="SUPFAM" id="SSF52151">
    <property type="entry name" value="FabD/lysophospholipase-like"/>
    <property type="match status" value="1"/>
</dbReference>
<dbReference type="SMART" id="SM00022">
    <property type="entry name" value="PLAc"/>
    <property type="match status" value="1"/>
</dbReference>